<dbReference type="PANTHER" id="PTHR23077">
    <property type="entry name" value="AAA-FAMILY ATPASE"/>
    <property type="match status" value="1"/>
</dbReference>
<name>A0A9D5ALC3_PEA</name>
<evidence type="ECO:0000313" key="2">
    <source>
        <dbReference type="EMBL" id="KAI5409940.1"/>
    </source>
</evidence>
<dbReference type="Gramene" id="Psat05G0541100-T2">
    <property type="protein sequence ID" value="KAI5409940.1"/>
    <property type="gene ID" value="KIW84_055411"/>
</dbReference>
<dbReference type="GO" id="GO:0016887">
    <property type="term" value="F:ATP hydrolysis activity"/>
    <property type="evidence" value="ECO:0007669"/>
    <property type="project" value="TreeGrafter"/>
</dbReference>
<dbReference type="InterPro" id="IPR050168">
    <property type="entry name" value="AAA_ATPase_domain"/>
</dbReference>
<proteinExistence type="predicted"/>
<keyword evidence="3" id="KW-1185">Reference proteome</keyword>
<protein>
    <submittedName>
        <fullName evidence="2">Uncharacterized protein</fullName>
    </submittedName>
</protein>
<evidence type="ECO:0000313" key="3">
    <source>
        <dbReference type="Proteomes" id="UP001058974"/>
    </source>
</evidence>
<organism evidence="2 3">
    <name type="scientific">Pisum sativum</name>
    <name type="common">Garden pea</name>
    <name type="synonym">Lathyrus oleraceus</name>
    <dbReference type="NCBI Taxonomy" id="3888"/>
    <lineage>
        <taxon>Eukaryota</taxon>
        <taxon>Viridiplantae</taxon>
        <taxon>Streptophyta</taxon>
        <taxon>Embryophyta</taxon>
        <taxon>Tracheophyta</taxon>
        <taxon>Spermatophyta</taxon>
        <taxon>Magnoliopsida</taxon>
        <taxon>eudicotyledons</taxon>
        <taxon>Gunneridae</taxon>
        <taxon>Pentapetalae</taxon>
        <taxon>rosids</taxon>
        <taxon>fabids</taxon>
        <taxon>Fabales</taxon>
        <taxon>Fabaceae</taxon>
        <taxon>Papilionoideae</taxon>
        <taxon>50 kb inversion clade</taxon>
        <taxon>NPAAA clade</taxon>
        <taxon>Hologalegina</taxon>
        <taxon>IRL clade</taxon>
        <taxon>Fabeae</taxon>
        <taxon>Lathyrus</taxon>
    </lineage>
</organism>
<gene>
    <name evidence="2" type="ORF">KIW84_055411</name>
</gene>
<dbReference type="EMBL" id="JAMSHJ010000005">
    <property type="protein sequence ID" value="KAI5409940.1"/>
    <property type="molecule type" value="Genomic_DNA"/>
</dbReference>
<dbReference type="GO" id="GO:0005829">
    <property type="term" value="C:cytosol"/>
    <property type="evidence" value="ECO:0007669"/>
    <property type="project" value="TreeGrafter"/>
</dbReference>
<feature type="region of interest" description="Disordered" evidence="1">
    <location>
        <begin position="66"/>
        <end position="101"/>
    </location>
</feature>
<reference evidence="2 3" key="1">
    <citation type="journal article" date="2022" name="Nat. Genet.">
        <title>Improved pea reference genome and pan-genome highlight genomic features and evolutionary characteristics.</title>
        <authorList>
            <person name="Yang T."/>
            <person name="Liu R."/>
            <person name="Luo Y."/>
            <person name="Hu S."/>
            <person name="Wang D."/>
            <person name="Wang C."/>
            <person name="Pandey M.K."/>
            <person name="Ge S."/>
            <person name="Xu Q."/>
            <person name="Li N."/>
            <person name="Li G."/>
            <person name="Huang Y."/>
            <person name="Saxena R.K."/>
            <person name="Ji Y."/>
            <person name="Li M."/>
            <person name="Yan X."/>
            <person name="He Y."/>
            <person name="Liu Y."/>
            <person name="Wang X."/>
            <person name="Xiang C."/>
            <person name="Varshney R.K."/>
            <person name="Ding H."/>
            <person name="Gao S."/>
            <person name="Zong X."/>
        </authorList>
    </citation>
    <scope>NUCLEOTIDE SEQUENCE [LARGE SCALE GENOMIC DNA]</scope>
    <source>
        <strain evidence="2 3">cv. Zhongwan 6</strain>
    </source>
</reference>
<dbReference type="PANTHER" id="PTHR23077:SF9">
    <property type="entry name" value="PEROXISOMAL ATPASE PEX6"/>
    <property type="match status" value="1"/>
</dbReference>
<evidence type="ECO:0000256" key="1">
    <source>
        <dbReference type="SAM" id="MobiDB-lite"/>
    </source>
</evidence>
<dbReference type="OrthoDB" id="2187at2759"/>
<accession>A0A9D5ALC3</accession>
<dbReference type="AlphaFoldDB" id="A0A9D5ALC3"/>
<comment type="caution">
    <text evidence="2">The sequence shown here is derived from an EMBL/GenBank/DDBJ whole genome shotgun (WGS) entry which is preliminary data.</text>
</comment>
<sequence length="150" mass="16041">MGPLIEEQRAEMLFHSPENIYGLHSNTDLEGFAKEIIGQTSGFMPKDMCALITDAGANLFPSSNAEVEKVEPEGADSSFSSKVAGDNNESEVSAQKPGKEDLVNALERSKKRNVSALGTPKVPNVKWDDVGGLEDVKKINPGYCSVASLA</sequence>
<dbReference type="GO" id="GO:0016558">
    <property type="term" value="P:protein import into peroxisome matrix"/>
    <property type="evidence" value="ECO:0007669"/>
    <property type="project" value="TreeGrafter"/>
</dbReference>
<dbReference type="GO" id="GO:0005778">
    <property type="term" value="C:peroxisomal membrane"/>
    <property type="evidence" value="ECO:0007669"/>
    <property type="project" value="TreeGrafter"/>
</dbReference>
<dbReference type="Proteomes" id="UP001058974">
    <property type="component" value="Chromosome 5"/>
</dbReference>